<dbReference type="InterPro" id="IPR008979">
    <property type="entry name" value="Galactose-bd-like_sf"/>
</dbReference>
<comment type="catalytic activity">
    <reaction evidence="1 7">
        <text>Hydrolysis of terminal non-reducing beta-D-galactose residues in beta-D-galactosides.</text>
        <dbReference type="EC" id="3.2.1.23"/>
    </reaction>
</comment>
<dbReference type="Pfam" id="PF01301">
    <property type="entry name" value="Glyco_hydro_35"/>
    <property type="match status" value="1"/>
</dbReference>
<organism evidence="11 12">
    <name type="scientific">Cuscuta europaea</name>
    <name type="common">European dodder</name>
    <dbReference type="NCBI Taxonomy" id="41803"/>
    <lineage>
        <taxon>Eukaryota</taxon>
        <taxon>Viridiplantae</taxon>
        <taxon>Streptophyta</taxon>
        <taxon>Embryophyta</taxon>
        <taxon>Tracheophyta</taxon>
        <taxon>Spermatophyta</taxon>
        <taxon>Magnoliopsida</taxon>
        <taxon>eudicotyledons</taxon>
        <taxon>Gunneridae</taxon>
        <taxon>Pentapetalae</taxon>
        <taxon>asterids</taxon>
        <taxon>lamiids</taxon>
        <taxon>Solanales</taxon>
        <taxon>Convolvulaceae</taxon>
        <taxon>Cuscuteae</taxon>
        <taxon>Cuscuta</taxon>
        <taxon>Cuscuta subgen. Cuscuta</taxon>
    </lineage>
</organism>
<dbReference type="InterPro" id="IPR000922">
    <property type="entry name" value="Lectin_gal-bd_dom"/>
</dbReference>
<dbReference type="PROSITE" id="PS01182">
    <property type="entry name" value="GLYCOSYL_HYDROL_F35"/>
    <property type="match status" value="1"/>
</dbReference>
<dbReference type="Gene3D" id="2.60.120.260">
    <property type="entry name" value="Galactose-binding domain-like"/>
    <property type="match status" value="1"/>
</dbReference>
<gene>
    <name evidence="11" type="ORF">CEURO_LOCUS2556</name>
</gene>
<dbReference type="FunFam" id="2.60.120.260:FF:000142">
    <property type="entry name" value="Beta-galactosidase"/>
    <property type="match status" value="1"/>
</dbReference>
<keyword evidence="6 7" id="KW-0326">Glycosidase</keyword>
<comment type="similarity">
    <text evidence="2 8">Belongs to the glycosyl hydrolase 35 family.</text>
</comment>
<dbReference type="Pfam" id="PF02140">
    <property type="entry name" value="SUEL_Lectin"/>
    <property type="match status" value="1"/>
</dbReference>
<dbReference type="AlphaFoldDB" id="A0A9P0YL92"/>
<dbReference type="Gene3D" id="3.20.20.80">
    <property type="entry name" value="Glycosidases"/>
    <property type="match status" value="1"/>
</dbReference>
<dbReference type="EC" id="3.2.1.23" evidence="3 7"/>
<dbReference type="EMBL" id="CAMAPE010000005">
    <property type="protein sequence ID" value="CAH9067497.1"/>
    <property type="molecule type" value="Genomic_DNA"/>
</dbReference>
<keyword evidence="4 9" id="KW-0732">Signal</keyword>
<dbReference type="InterPro" id="IPR041392">
    <property type="entry name" value="GHD"/>
</dbReference>
<evidence type="ECO:0000259" key="10">
    <source>
        <dbReference type="PROSITE" id="PS50228"/>
    </source>
</evidence>
<dbReference type="Proteomes" id="UP001152484">
    <property type="component" value="Unassembled WGS sequence"/>
</dbReference>
<dbReference type="PANTHER" id="PTHR23421">
    <property type="entry name" value="BETA-GALACTOSIDASE RELATED"/>
    <property type="match status" value="1"/>
</dbReference>
<evidence type="ECO:0000313" key="11">
    <source>
        <dbReference type="EMBL" id="CAH9067497.1"/>
    </source>
</evidence>
<dbReference type="Pfam" id="PF17834">
    <property type="entry name" value="GHD"/>
    <property type="match status" value="1"/>
</dbReference>
<dbReference type="Gene3D" id="2.60.120.740">
    <property type="match status" value="1"/>
</dbReference>
<evidence type="ECO:0000256" key="1">
    <source>
        <dbReference type="ARBA" id="ARBA00001412"/>
    </source>
</evidence>
<dbReference type="InterPro" id="IPR031330">
    <property type="entry name" value="Gly_Hdrlase_35_cat"/>
</dbReference>
<evidence type="ECO:0000313" key="12">
    <source>
        <dbReference type="Proteomes" id="UP001152484"/>
    </source>
</evidence>
<name>A0A9P0YL92_CUSEU</name>
<evidence type="ECO:0000256" key="6">
    <source>
        <dbReference type="ARBA" id="ARBA00023295"/>
    </source>
</evidence>
<dbReference type="InterPro" id="IPR001944">
    <property type="entry name" value="Glycoside_Hdrlase_35"/>
</dbReference>
<dbReference type="InterPro" id="IPR043159">
    <property type="entry name" value="Lectin_gal-bd_sf"/>
</dbReference>
<dbReference type="InterPro" id="IPR017853">
    <property type="entry name" value="GH"/>
</dbReference>
<dbReference type="InterPro" id="IPR019801">
    <property type="entry name" value="Glyco_hydro_35_CS"/>
</dbReference>
<dbReference type="FunFam" id="2.60.120.260:FF:000037">
    <property type="entry name" value="Beta-galactosidase"/>
    <property type="match status" value="1"/>
</dbReference>
<feature type="domain" description="SUEL-type lectin" evidence="10">
    <location>
        <begin position="758"/>
        <end position="843"/>
    </location>
</feature>
<comment type="caution">
    <text evidence="11">The sequence shown here is derived from an EMBL/GenBank/DDBJ whole genome shotgun (WGS) entry which is preliminary data.</text>
</comment>
<evidence type="ECO:0000256" key="5">
    <source>
        <dbReference type="ARBA" id="ARBA00022801"/>
    </source>
</evidence>
<dbReference type="SUPFAM" id="SSF51445">
    <property type="entry name" value="(Trans)glycosidases"/>
    <property type="match status" value="1"/>
</dbReference>
<dbReference type="GO" id="GO:0005975">
    <property type="term" value="P:carbohydrate metabolic process"/>
    <property type="evidence" value="ECO:0007669"/>
    <property type="project" value="InterPro"/>
</dbReference>
<evidence type="ECO:0000256" key="3">
    <source>
        <dbReference type="ARBA" id="ARBA00012756"/>
    </source>
</evidence>
<feature type="signal peptide" evidence="9">
    <location>
        <begin position="1"/>
        <end position="22"/>
    </location>
</feature>
<dbReference type="GO" id="GO:0004565">
    <property type="term" value="F:beta-galactosidase activity"/>
    <property type="evidence" value="ECO:0007669"/>
    <property type="project" value="UniProtKB-EC"/>
</dbReference>
<proteinExistence type="inferred from homology"/>
<dbReference type="FunFam" id="3.20.20.80:FF:000021">
    <property type="entry name" value="Beta-galactosidase"/>
    <property type="match status" value="1"/>
</dbReference>
<dbReference type="InterPro" id="IPR048913">
    <property type="entry name" value="BetaGal_gal-bd"/>
</dbReference>
<dbReference type="SUPFAM" id="SSF49785">
    <property type="entry name" value="Galactose-binding domain-like"/>
    <property type="match status" value="2"/>
</dbReference>
<feature type="chain" id="PRO_5040325425" description="Beta-galactosidase" evidence="9">
    <location>
        <begin position="23"/>
        <end position="846"/>
    </location>
</feature>
<evidence type="ECO:0000256" key="8">
    <source>
        <dbReference type="RuleBase" id="RU003679"/>
    </source>
</evidence>
<dbReference type="Pfam" id="PF21467">
    <property type="entry name" value="BetaGal_gal-bd"/>
    <property type="match status" value="1"/>
</dbReference>
<keyword evidence="5 7" id="KW-0378">Hydrolase</keyword>
<evidence type="ECO:0000256" key="4">
    <source>
        <dbReference type="ARBA" id="ARBA00022729"/>
    </source>
</evidence>
<dbReference type="PRINTS" id="PR00742">
    <property type="entry name" value="GLHYDRLASE35"/>
</dbReference>
<evidence type="ECO:0000256" key="9">
    <source>
        <dbReference type="SAM" id="SignalP"/>
    </source>
</evidence>
<dbReference type="CDD" id="cd22842">
    <property type="entry name" value="Gal_Rha_Lectin_BGal"/>
    <property type="match status" value="1"/>
</dbReference>
<dbReference type="OrthoDB" id="1657402at2759"/>
<keyword evidence="12" id="KW-1185">Reference proteome</keyword>
<reference evidence="11" key="1">
    <citation type="submission" date="2022-07" db="EMBL/GenBank/DDBJ databases">
        <authorList>
            <person name="Macas J."/>
            <person name="Novak P."/>
            <person name="Neumann P."/>
        </authorList>
    </citation>
    <scope>NUCLEOTIDE SEQUENCE</scope>
</reference>
<dbReference type="GO" id="GO:0030246">
    <property type="term" value="F:carbohydrate binding"/>
    <property type="evidence" value="ECO:0007669"/>
    <property type="project" value="InterPro"/>
</dbReference>
<evidence type="ECO:0000256" key="7">
    <source>
        <dbReference type="RuleBase" id="RU000675"/>
    </source>
</evidence>
<dbReference type="PROSITE" id="PS50228">
    <property type="entry name" value="SUEL_LECTIN"/>
    <property type="match status" value="1"/>
</dbReference>
<protein>
    <recommendedName>
        <fullName evidence="3 7">Beta-galactosidase</fullName>
        <ecNumber evidence="3 7">3.2.1.23</ecNumber>
    </recommendedName>
</protein>
<sequence>MMEVKWAAPCLSLLFFLIIINSEFIHGSVVTYDRKAIVINGQKRLLFSGSIHYPRSTPEMWEDLILKAKEGGLDVIETYVFWNVHEPYRGQYKFEGRYDLVRFVRTIQEAGLYAHLRIGPYVCAEWNFGGFPVWLKYVPGISFRTDNEPFKLAMKGFTEMIVNLMKSNKMFASQGGPIILTQIENEYGSQGKALGSVGNKYANWAANMALQTDTGVPWVMCKQDDAPDPIINSCNGFYCDEFTPNKPYKPTIWTENWTGWFSLFGGANYKRPAQDMAFSVANFIQKGGSLVNYYMYHGGTNFGRTAGGPFITTSYDYDAPLDEFGLFRNPKYGHLKELHRALKLCEKALVSSDPTVKSLGPLQQSYTYVSRSGQCAAFLSNFDEHSAVRVMYNNMHYKLSAWSISILPDCKTVVFNTAQVGAQTAVMGMLPTTSEMSSWEFYREDVFASGDLPFSAYGLLEQINVTRDRSDYLWYRTSVHIDSSESFLRDGKLPALYVKSEGHALLVFVNGKLSGSASGTREFKRFIFVENVELGAGTNTIALLSVAVGLQNIGSGFETRSTGISPGPVLLYGLDSEKLDLSHARWTYQVGLTGEAKKIFSPRHVSSVGWKRLASVKQTKKPLTWYKAYFNEPSGDEPLALDMNSMGKGQVWINGQSIGRYWTAKANGNCTEDMASYAGRYKPQRNQVGCGHPTQRMYHVPRSWLQSRNLLVVFEEHRGDPSRITLVKRSIRSVCADVSEFQPNMRNMQIESSGRKEKFRKPKLRLDCGRGQYISSIQFASFGTPLGTCGEFYKGHCHATSSYVTLKQKCQGKPRCSVTVANWVFGDPCADMLKSLKVEATCSPSQ</sequence>
<evidence type="ECO:0000256" key="2">
    <source>
        <dbReference type="ARBA" id="ARBA00009809"/>
    </source>
</evidence>
<accession>A0A9P0YL92</accession>